<feature type="active site" description="O-(3'-phospho-DNA)-tyrosine intermediate" evidence="10">
    <location>
        <position position="275"/>
    </location>
</feature>
<dbReference type="NCBIfam" id="NF001399">
    <property type="entry name" value="PRK00283.1"/>
    <property type="match status" value="1"/>
</dbReference>
<name>A0ABT9ZY40_9BACI</name>
<dbReference type="InterPro" id="IPR023009">
    <property type="entry name" value="Tyrosine_recombinase_XerC/XerD"/>
</dbReference>
<comment type="similarity">
    <text evidence="10">Belongs to the 'phage' integrase family. XerC subfamily.</text>
</comment>
<keyword evidence="4 10" id="KW-0132">Cell division</keyword>
<keyword evidence="14" id="KW-1185">Reference proteome</keyword>
<feature type="domain" description="Tyr recombinase" evidence="11">
    <location>
        <begin position="105"/>
        <end position="288"/>
    </location>
</feature>
<dbReference type="Gene3D" id="1.10.443.10">
    <property type="entry name" value="Intergrase catalytic core"/>
    <property type="match status" value="1"/>
</dbReference>
<evidence type="ECO:0000256" key="4">
    <source>
        <dbReference type="ARBA" id="ARBA00022618"/>
    </source>
</evidence>
<dbReference type="InterPro" id="IPR010998">
    <property type="entry name" value="Integrase_recombinase_N"/>
</dbReference>
<sequence>MQQVFDEYIYFLSEEKGASPNTIEAYTRDLLGYMKFMEERERISDWKEITGVNVRQYLSYQRERGKAESSIARTLSSIRSFHQYLLRKGIADPTVQIDIPRVETVLPNSLTIDEVEALLRTTVKNPYLNLRNKAMIELLYGTGIRVSELCQLSLTNLNLRMGYIQCGGEGKKERIIPIGKKAIEALTNYIEKGRPALIKQQPYDNLFLNHHGKALSRQGFWKVIKLLAKVAGIDKNLTPHVLRHSFAIHLLENGADIKAVQEMLGHVNISTTQIYSKVNKTRITEIYSRFHPRA</sequence>
<evidence type="ECO:0000313" key="14">
    <source>
        <dbReference type="Proteomes" id="UP001230005"/>
    </source>
</evidence>
<reference evidence="13 14" key="1">
    <citation type="submission" date="2023-07" db="EMBL/GenBank/DDBJ databases">
        <title>Genomic Encyclopedia of Type Strains, Phase IV (KMG-IV): sequencing the most valuable type-strain genomes for metagenomic binning, comparative biology and taxonomic classification.</title>
        <authorList>
            <person name="Goeker M."/>
        </authorList>
    </citation>
    <scope>NUCLEOTIDE SEQUENCE [LARGE SCALE GENOMIC DNA]</scope>
    <source>
        <strain evidence="13 14">DSM 9768</strain>
    </source>
</reference>
<dbReference type="NCBIfam" id="NF040815">
    <property type="entry name" value="recomb_XerA_Arch"/>
    <property type="match status" value="1"/>
</dbReference>
<evidence type="ECO:0000256" key="2">
    <source>
        <dbReference type="ARBA" id="ARBA00010450"/>
    </source>
</evidence>
<dbReference type="InterPro" id="IPR044068">
    <property type="entry name" value="CB"/>
</dbReference>
<feature type="active site" evidence="10">
    <location>
        <position position="240"/>
    </location>
</feature>
<keyword evidence="8 10" id="KW-0233">DNA recombination</keyword>
<protein>
    <recommendedName>
        <fullName evidence="10">Tyrosine recombinase XerC</fullName>
    </recommendedName>
</protein>
<keyword evidence="7 10" id="KW-0238">DNA-binding</keyword>
<feature type="domain" description="Core-binding (CB)" evidence="12">
    <location>
        <begin position="1"/>
        <end position="86"/>
    </location>
</feature>
<dbReference type="NCBIfam" id="TIGR02225">
    <property type="entry name" value="recomb_XerD"/>
    <property type="match status" value="1"/>
</dbReference>
<feature type="active site" evidence="10">
    <location>
        <position position="145"/>
    </location>
</feature>
<dbReference type="HAMAP" id="MF_01808">
    <property type="entry name" value="Recomb_XerC_XerD"/>
    <property type="match status" value="1"/>
</dbReference>
<keyword evidence="6 10" id="KW-0229">DNA integration</keyword>
<evidence type="ECO:0000259" key="11">
    <source>
        <dbReference type="PROSITE" id="PS51898"/>
    </source>
</evidence>
<dbReference type="Pfam" id="PF00589">
    <property type="entry name" value="Phage_integrase"/>
    <property type="match status" value="1"/>
</dbReference>
<keyword evidence="9 10" id="KW-0131">Cell cycle</keyword>
<comment type="function">
    <text evidence="10">Site-specific tyrosine recombinase, which acts by catalyzing the cutting and rejoining of the recombining DNA molecules. The XerC-XerD complex is essential to convert dimers of the bacterial chromosome into monomers to permit their segregation at cell division. It also contributes to the segregational stability of plasmids.</text>
</comment>
<dbReference type="CDD" id="cd00798">
    <property type="entry name" value="INT_XerDC_C"/>
    <property type="match status" value="1"/>
</dbReference>
<dbReference type="InterPro" id="IPR004107">
    <property type="entry name" value="Integrase_SAM-like_N"/>
</dbReference>
<comment type="caution">
    <text evidence="13">The sequence shown here is derived from an EMBL/GenBank/DDBJ whole genome shotgun (WGS) entry which is preliminary data.</text>
</comment>
<dbReference type="InterPro" id="IPR013762">
    <property type="entry name" value="Integrase-like_cat_sf"/>
</dbReference>
<dbReference type="PANTHER" id="PTHR30349:SF81">
    <property type="entry name" value="TYROSINE RECOMBINASE XERC"/>
    <property type="match status" value="1"/>
</dbReference>
<evidence type="ECO:0000256" key="10">
    <source>
        <dbReference type="HAMAP-Rule" id="MF_01808"/>
    </source>
</evidence>
<dbReference type="InterPro" id="IPR050090">
    <property type="entry name" value="Tyrosine_recombinase_XerCD"/>
</dbReference>
<feature type="active site" evidence="10">
    <location>
        <position position="243"/>
    </location>
</feature>
<evidence type="ECO:0000256" key="6">
    <source>
        <dbReference type="ARBA" id="ARBA00022908"/>
    </source>
</evidence>
<keyword evidence="5 10" id="KW-0159">Chromosome partition</keyword>
<dbReference type="InterPro" id="IPR002104">
    <property type="entry name" value="Integrase_catalytic"/>
</dbReference>
<keyword evidence="3 10" id="KW-0963">Cytoplasm</keyword>
<comment type="subcellular location">
    <subcellularLocation>
        <location evidence="1 10">Cytoplasm</location>
    </subcellularLocation>
</comment>
<dbReference type="InterPro" id="IPR011932">
    <property type="entry name" value="Recomb_XerD"/>
</dbReference>
<dbReference type="Proteomes" id="UP001230005">
    <property type="component" value="Unassembled WGS sequence"/>
</dbReference>
<comment type="similarity">
    <text evidence="2">Belongs to the 'phage' integrase family. XerD subfamily.</text>
</comment>
<dbReference type="EMBL" id="JAUSUG010000015">
    <property type="protein sequence ID" value="MDQ0256157.1"/>
    <property type="molecule type" value="Genomic_DNA"/>
</dbReference>
<evidence type="ECO:0000259" key="12">
    <source>
        <dbReference type="PROSITE" id="PS51900"/>
    </source>
</evidence>
<comment type="caution">
    <text evidence="10">Lacks conserved residue(s) required for the propagation of feature annotation.</text>
</comment>
<evidence type="ECO:0000256" key="8">
    <source>
        <dbReference type="ARBA" id="ARBA00023172"/>
    </source>
</evidence>
<evidence type="ECO:0000313" key="13">
    <source>
        <dbReference type="EMBL" id="MDQ0256157.1"/>
    </source>
</evidence>
<dbReference type="PROSITE" id="PS51900">
    <property type="entry name" value="CB"/>
    <property type="match status" value="1"/>
</dbReference>
<dbReference type="PANTHER" id="PTHR30349">
    <property type="entry name" value="PHAGE INTEGRASE-RELATED"/>
    <property type="match status" value="1"/>
</dbReference>
<dbReference type="Pfam" id="PF02899">
    <property type="entry name" value="Phage_int_SAM_1"/>
    <property type="match status" value="1"/>
</dbReference>
<gene>
    <name evidence="10" type="primary">xerC</name>
    <name evidence="13" type="ORF">J2S74_003575</name>
</gene>
<feature type="active site" evidence="10">
    <location>
        <position position="266"/>
    </location>
</feature>
<dbReference type="InterPro" id="IPR011010">
    <property type="entry name" value="DNA_brk_join_enz"/>
</dbReference>
<organism evidence="13 14">
    <name type="scientific">Evansella vedderi</name>
    <dbReference type="NCBI Taxonomy" id="38282"/>
    <lineage>
        <taxon>Bacteria</taxon>
        <taxon>Bacillati</taxon>
        <taxon>Bacillota</taxon>
        <taxon>Bacilli</taxon>
        <taxon>Bacillales</taxon>
        <taxon>Bacillaceae</taxon>
        <taxon>Evansella</taxon>
    </lineage>
</organism>
<evidence type="ECO:0000256" key="1">
    <source>
        <dbReference type="ARBA" id="ARBA00004496"/>
    </source>
</evidence>
<dbReference type="SUPFAM" id="SSF56349">
    <property type="entry name" value="DNA breaking-rejoining enzymes"/>
    <property type="match status" value="1"/>
</dbReference>
<comment type="subunit">
    <text evidence="10">Forms a cyclic heterotetrameric complex composed of two molecules of XerC and two molecules of XerD.</text>
</comment>
<accession>A0ABT9ZY40</accession>
<proteinExistence type="inferred from homology"/>
<evidence type="ECO:0000256" key="7">
    <source>
        <dbReference type="ARBA" id="ARBA00023125"/>
    </source>
</evidence>
<evidence type="ECO:0000256" key="5">
    <source>
        <dbReference type="ARBA" id="ARBA00022829"/>
    </source>
</evidence>
<dbReference type="RefSeq" id="WP_307327861.1">
    <property type="nucleotide sequence ID" value="NZ_JAUSUG010000015.1"/>
</dbReference>
<evidence type="ECO:0000256" key="3">
    <source>
        <dbReference type="ARBA" id="ARBA00022490"/>
    </source>
</evidence>
<evidence type="ECO:0000256" key="9">
    <source>
        <dbReference type="ARBA" id="ARBA00023306"/>
    </source>
</evidence>
<dbReference type="PROSITE" id="PS51898">
    <property type="entry name" value="TYR_RECOMBINASE"/>
    <property type="match status" value="1"/>
</dbReference>
<dbReference type="Gene3D" id="1.10.150.130">
    <property type="match status" value="1"/>
</dbReference>